<keyword evidence="2" id="KW-1185">Reference proteome</keyword>
<name>A0A6L5XYY3_9FIRM</name>
<dbReference type="AlphaFoldDB" id="A0A6L5XYY3"/>
<dbReference type="EMBL" id="VUMT01000011">
    <property type="protein sequence ID" value="MSS63914.1"/>
    <property type="molecule type" value="Genomic_DNA"/>
</dbReference>
<gene>
    <name evidence="1" type="ORF">FYJ58_08490</name>
</gene>
<reference evidence="1 2" key="1">
    <citation type="submission" date="2019-08" db="EMBL/GenBank/DDBJ databases">
        <title>In-depth cultivation of the pig gut microbiome towards novel bacterial diversity and tailored functional studies.</title>
        <authorList>
            <person name="Wylensek D."/>
            <person name="Hitch T.C.A."/>
            <person name="Clavel T."/>
        </authorList>
    </citation>
    <scope>NUCLEOTIDE SEQUENCE [LARGE SCALE GENOMIC DNA]</scope>
    <source>
        <strain evidence="1 2">WCA-693-APC-MOT-I</strain>
    </source>
</reference>
<evidence type="ECO:0000313" key="2">
    <source>
        <dbReference type="Proteomes" id="UP000482209"/>
    </source>
</evidence>
<evidence type="ECO:0000313" key="1">
    <source>
        <dbReference type="EMBL" id="MSS63914.1"/>
    </source>
</evidence>
<protein>
    <submittedName>
        <fullName evidence="1">Uncharacterized protein</fullName>
    </submittedName>
</protein>
<dbReference type="RefSeq" id="WP_154519320.1">
    <property type="nucleotide sequence ID" value="NZ_VUMT01000011.1"/>
</dbReference>
<dbReference type="Proteomes" id="UP000482209">
    <property type="component" value="Unassembled WGS sequence"/>
</dbReference>
<comment type="caution">
    <text evidence="1">The sequence shown here is derived from an EMBL/GenBank/DDBJ whole genome shotgun (WGS) entry which is preliminary data.</text>
</comment>
<proteinExistence type="predicted"/>
<accession>A0A6L5XYY3</accession>
<sequence length="59" mass="6996">MEMNEFKDLLFDILNETDNLPIQDIIVNDKKSQMCIYLKDGSSVYVTCENYGKWFIVRN</sequence>
<organism evidence="1 2">
    <name type="scientific">Velocimicrobium porci</name>
    <dbReference type="NCBI Taxonomy" id="2606634"/>
    <lineage>
        <taxon>Bacteria</taxon>
        <taxon>Bacillati</taxon>
        <taxon>Bacillota</taxon>
        <taxon>Clostridia</taxon>
        <taxon>Lachnospirales</taxon>
        <taxon>Lachnospiraceae</taxon>
        <taxon>Velocimicrobium</taxon>
    </lineage>
</organism>